<organism evidence="3 4">
    <name type="scientific">Promicromonospora vindobonensis</name>
    <dbReference type="NCBI Taxonomy" id="195748"/>
    <lineage>
        <taxon>Bacteria</taxon>
        <taxon>Bacillati</taxon>
        <taxon>Actinomycetota</taxon>
        <taxon>Actinomycetes</taxon>
        <taxon>Micrococcales</taxon>
        <taxon>Promicromonosporaceae</taxon>
        <taxon>Promicromonospora</taxon>
    </lineage>
</organism>
<reference evidence="4" key="1">
    <citation type="journal article" date="2019" name="Int. J. Syst. Evol. Microbiol.">
        <title>The Global Catalogue of Microorganisms (GCM) 10K type strain sequencing project: providing services to taxonomists for standard genome sequencing and annotation.</title>
        <authorList>
            <consortium name="The Broad Institute Genomics Platform"/>
            <consortium name="The Broad Institute Genome Sequencing Center for Infectious Disease"/>
            <person name="Wu L."/>
            <person name="Ma J."/>
        </authorList>
    </citation>
    <scope>NUCLEOTIDE SEQUENCE [LARGE SCALE GENOMIC DNA]</scope>
    <source>
        <strain evidence="4">CCM 7044</strain>
    </source>
</reference>
<sequence>MIRRVRALADQPRDRRRRGSALTATATAVALLLPATVATGVPAHAQDRVAVLDGYQAASPDRSIELGVEVVDGTLTYEVVRDRRTTVIEPSALGFRLREPALDLTTGLTVTSTERDVVDETWTPAWGNDARIRNNANELTVHTVHEASGVELDVVFRVFDDGVGFRYHFPEQEALGDGVVVADEATEFALPADLTAYSIPAGTRWSADEQHYRTQPLPDVASAQTPITLSRTPDDLFLAVHEADLTDFPSMTLRREGAPGTLAAELVALPNGDKAVIDVGADGFSTPWRTVTVGRSAGDLAESHLIENLNDPCAVCDVDSDGDGRADTTDWIDPGTYVGVWWELQRRHTTWTAGPRHGATTERIKEYVDLAVEAGAKYVLAEGWNENAGGSWTNQDFVTPQADVDLDEVLAYAEENGVGFMAHNETRGYVDYYDEHMDEIFAQYQDWGIHALKTGYATRFELGGVDRSHYDQEAVRHYQRAIEAAARHEISINAHEAIKPTGLSRTYPNMMTGEGVAGMEQHNYMGANGNPPEQATILPFTRWIGGPADYTPGVLAVTWDPAGLGTRVQSTTANQLALYPTFSSPLQMLADTPENYAEHAEAFAYLKDMPTRWDESHVLDAAVGDHTVTARRNGGTWYLGSVTDEKDRAVRVPLTFLDRRTTYVADLYSDAADASWKGNPTAVEVTRALVDSTDTLEASMVGAGGQAVRLRKATAADLEELPDYVAPAFSLDGTPEVSYDPVGDTVTVTVTVRNEGTTVGQAAVAVDGETVPDATARVGGGRTRTFTFDLPADAVPYRAANELSVVDADGGSDGSTAVELLPRPDGQLLDLLEREARHLAPARASLLVEHADRALTAAEEGDLPATRLAMQSVRHVTLTSSVDDVPVEPGTEIEQSVEPFLGDAAGLFGILRLIRDAEHGGAVDGATASALREPAAAAATHARTGDSAARAAALEDLTDRIEAAEGDEATLTTLRAAVRAQSAEHIGEAEAGTLVGGARTTTEHPGYTGTGFVRDLTRVGAGVRFTYETAVPMTVELSFRYANGMVVAPLDRQLSVSVDGGAARPVAFPNLGQDADRWRRWDHSPALPMTLAPGRHEILLHHTAGDTGHVNLDHLRVTATPGVLPGAQAEAWAPGATYTAGDLVTFDGSVWEASWWTRGQEPGSPDGPWQEVTEAFDGTAVWTPSRIFDDGDVVLHDGALYEARWWSRDQEPGGPDGPWRPIA</sequence>
<evidence type="ECO:0000313" key="3">
    <source>
        <dbReference type="EMBL" id="MFD2795462.1"/>
    </source>
</evidence>
<dbReference type="InterPro" id="IPR014718">
    <property type="entry name" value="GH-type_carb-bd"/>
</dbReference>
<dbReference type="SMART" id="SM00495">
    <property type="entry name" value="ChtBD3"/>
    <property type="match status" value="2"/>
</dbReference>
<evidence type="ECO:0000259" key="2">
    <source>
        <dbReference type="PROSITE" id="PS51175"/>
    </source>
</evidence>
<dbReference type="InterPro" id="IPR029486">
    <property type="entry name" value="GH97_N"/>
</dbReference>
<accession>A0ABW5VUV4</accession>
<dbReference type="PANTHER" id="PTHR35803">
    <property type="entry name" value="GLUCAN 1,4-ALPHA-GLUCOSIDASE SUSB-RELATED"/>
    <property type="match status" value="1"/>
</dbReference>
<dbReference type="InterPro" id="IPR008979">
    <property type="entry name" value="Galactose-bd-like_sf"/>
</dbReference>
<dbReference type="CDD" id="cd12215">
    <property type="entry name" value="ChiC_BD"/>
    <property type="match status" value="2"/>
</dbReference>
<protein>
    <submittedName>
        <fullName evidence="3">Glycoside hydrolase family 97 catalytic domain-containing protein</fullName>
    </submittedName>
</protein>
<dbReference type="EMBL" id="JBHUOG010000002">
    <property type="protein sequence ID" value="MFD2795462.1"/>
    <property type="molecule type" value="Genomic_DNA"/>
</dbReference>
<comment type="caution">
    <text evidence="3">The sequence shown here is derived from an EMBL/GenBank/DDBJ whole genome shotgun (WGS) entry which is preliminary data.</text>
</comment>
<dbReference type="InterPro" id="IPR019563">
    <property type="entry name" value="GH97_catalytic"/>
</dbReference>
<name>A0ABW5VUV4_9MICO</name>
<dbReference type="SUPFAM" id="SSF51055">
    <property type="entry name" value="Carbohydrate binding domain"/>
    <property type="match status" value="2"/>
</dbReference>
<dbReference type="GO" id="GO:0016787">
    <property type="term" value="F:hydrolase activity"/>
    <property type="evidence" value="ECO:0007669"/>
    <property type="project" value="UniProtKB-KW"/>
</dbReference>
<dbReference type="InterPro" id="IPR013785">
    <property type="entry name" value="Aldolase_TIM"/>
</dbReference>
<dbReference type="RefSeq" id="WP_377185562.1">
    <property type="nucleotide sequence ID" value="NZ_JBHUOG010000002.1"/>
</dbReference>
<dbReference type="Gene3D" id="3.20.20.70">
    <property type="entry name" value="Aldolase class I"/>
    <property type="match status" value="1"/>
</dbReference>
<dbReference type="SUPFAM" id="SSF51445">
    <property type="entry name" value="(Trans)glycosidases"/>
    <property type="match status" value="1"/>
</dbReference>
<dbReference type="InterPro" id="IPR003610">
    <property type="entry name" value="CBM5/12"/>
</dbReference>
<dbReference type="Proteomes" id="UP001597479">
    <property type="component" value="Unassembled WGS sequence"/>
</dbReference>
<dbReference type="InterPro" id="IPR005084">
    <property type="entry name" value="CBM6"/>
</dbReference>
<evidence type="ECO:0000256" key="1">
    <source>
        <dbReference type="ARBA" id="ARBA00022801"/>
    </source>
</evidence>
<dbReference type="Gene3D" id="2.60.120.260">
    <property type="entry name" value="Galactose-binding domain-like"/>
    <property type="match status" value="1"/>
</dbReference>
<dbReference type="SUPFAM" id="SSF49785">
    <property type="entry name" value="Galactose-binding domain-like"/>
    <property type="match status" value="1"/>
</dbReference>
<dbReference type="Gene3D" id="2.60.40.10">
    <property type="entry name" value="Immunoglobulins"/>
    <property type="match status" value="1"/>
</dbReference>
<dbReference type="Pfam" id="PF14509">
    <property type="entry name" value="GH97_C"/>
    <property type="match status" value="1"/>
</dbReference>
<dbReference type="Pfam" id="PF10566">
    <property type="entry name" value="Glyco_hydro_97"/>
    <property type="match status" value="1"/>
</dbReference>
<dbReference type="InterPro" id="IPR036573">
    <property type="entry name" value="CBM_sf_5/12"/>
</dbReference>
<feature type="domain" description="CBM6" evidence="2">
    <location>
        <begin position="985"/>
        <end position="1118"/>
    </location>
</feature>
<dbReference type="InterPro" id="IPR013783">
    <property type="entry name" value="Ig-like_fold"/>
</dbReference>
<dbReference type="PROSITE" id="PS51175">
    <property type="entry name" value="CBM6"/>
    <property type="match status" value="1"/>
</dbReference>
<dbReference type="Gene3D" id="2.70.98.10">
    <property type="match status" value="1"/>
</dbReference>
<dbReference type="Pfam" id="PF14508">
    <property type="entry name" value="GH97_N"/>
    <property type="match status" value="1"/>
</dbReference>
<gene>
    <name evidence="3" type="ORF">ACFS27_18030</name>
</gene>
<dbReference type="Gene3D" id="2.10.10.20">
    <property type="entry name" value="Carbohydrate-binding module superfamily 5/12"/>
    <property type="match status" value="2"/>
</dbReference>
<keyword evidence="4" id="KW-1185">Reference proteome</keyword>
<keyword evidence="1 3" id="KW-0378">Hydrolase</keyword>
<dbReference type="PANTHER" id="PTHR35803:SF1">
    <property type="entry name" value="GLUCAN 1,4-ALPHA-GLUCOSIDASE SUSB"/>
    <property type="match status" value="1"/>
</dbReference>
<dbReference type="Pfam" id="PF02839">
    <property type="entry name" value="CBM_5_12"/>
    <property type="match status" value="1"/>
</dbReference>
<dbReference type="InterPro" id="IPR052720">
    <property type="entry name" value="Glycosyl_hydrolase_97"/>
</dbReference>
<dbReference type="InterPro" id="IPR029483">
    <property type="entry name" value="GH97_C"/>
</dbReference>
<dbReference type="InterPro" id="IPR017853">
    <property type="entry name" value="GH"/>
</dbReference>
<evidence type="ECO:0000313" key="4">
    <source>
        <dbReference type="Proteomes" id="UP001597479"/>
    </source>
</evidence>
<proteinExistence type="predicted"/>